<evidence type="ECO:0000259" key="1">
    <source>
        <dbReference type="Pfam" id="PF25056"/>
    </source>
</evidence>
<evidence type="ECO:0000313" key="2">
    <source>
        <dbReference type="EMBL" id="GGI03206.1"/>
    </source>
</evidence>
<organism evidence="2 3">
    <name type="scientific">Arthrobacter liuii</name>
    <dbReference type="NCBI Taxonomy" id="1476996"/>
    <lineage>
        <taxon>Bacteria</taxon>
        <taxon>Bacillati</taxon>
        <taxon>Actinomycetota</taxon>
        <taxon>Actinomycetes</taxon>
        <taxon>Micrococcales</taxon>
        <taxon>Micrococcaceae</taxon>
        <taxon>Arthrobacter</taxon>
    </lineage>
</organism>
<keyword evidence="3" id="KW-1185">Reference proteome</keyword>
<evidence type="ECO:0000313" key="3">
    <source>
        <dbReference type="Proteomes" id="UP000643279"/>
    </source>
</evidence>
<dbReference type="Proteomes" id="UP000643279">
    <property type="component" value="Unassembled WGS sequence"/>
</dbReference>
<comment type="caution">
    <text evidence="2">The sequence shown here is derived from an EMBL/GenBank/DDBJ whole genome shotgun (WGS) entry which is preliminary data.</text>
</comment>
<proteinExistence type="predicted"/>
<protein>
    <recommendedName>
        <fullName evidence="1">DUF7793 domain-containing protein</fullName>
    </recommendedName>
</protein>
<accession>A0ABQ2B1U8</accession>
<sequence length="112" mass="12446">MCELYVDEVGIAQLKWHSDVTVGTQDAELAVRVVDEVCGAVERPLLVDMTCTRGVSRGARDVFGRSCQASKAALLVTSPVVEVIANFVLAMNKSDRPRRFFTSRDEAMKWLR</sequence>
<dbReference type="EMBL" id="BMFW01000064">
    <property type="protein sequence ID" value="GGI03206.1"/>
    <property type="molecule type" value="Genomic_DNA"/>
</dbReference>
<reference evidence="3" key="1">
    <citation type="journal article" date="2019" name="Int. J. Syst. Evol. Microbiol.">
        <title>The Global Catalogue of Microorganisms (GCM) 10K type strain sequencing project: providing services to taxonomists for standard genome sequencing and annotation.</title>
        <authorList>
            <consortium name="The Broad Institute Genomics Platform"/>
            <consortium name="The Broad Institute Genome Sequencing Center for Infectious Disease"/>
            <person name="Wu L."/>
            <person name="Ma J."/>
        </authorList>
    </citation>
    <scope>NUCLEOTIDE SEQUENCE [LARGE SCALE GENOMIC DNA]</scope>
    <source>
        <strain evidence="3">CGMCC 1.12778</strain>
    </source>
</reference>
<gene>
    <name evidence="2" type="ORF">GCM10007170_46650</name>
</gene>
<dbReference type="Gene3D" id="3.40.1680.10">
    <property type="entry name" value="yp_829618.1 domain like"/>
    <property type="match status" value="1"/>
</dbReference>
<dbReference type="Gene3D" id="3.40.970.30">
    <property type="entry name" value="yp_829618.1 like domains"/>
    <property type="match status" value="1"/>
</dbReference>
<dbReference type="InterPro" id="IPR056695">
    <property type="entry name" value="DUF7793"/>
</dbReference>
<name>A0ABQ2B1U8_9MICC</name>
<feature type="domain" description="DUF7793" evidence="1">
    <location>
        <begin position="9"/>
        <end position="111"/>
    </location>
</feature>
<dbReference type="Pfam" id="PF25056">
    <property type="entry name" value="DUF7793"/>
    <property type="match status" value="1"/>
</dbReference>
<dbReference type="RefSeq" id="WP_188573862.1">
    <property type="nucleotide sequence ID" value="NZ_BMFW01000064.1"/>
</dbReference>